<accession>A0AAE2ZRY3</accession>
<sequence>MFLSMIFSLKKRPGIPLDVFYTYWVNAHAAQIAARLPGIDHLWLHEISYEDGQVWPHTEGVGFHLVEEDRFEGVPEPCFESEEHLNQFLGAMEPLMTDEANIFEETVAYPSVGDNSKTYKDETPASFRAPRLLKFMLFICKNDGVSLEDFRSYMSGDLAPALAGCTEVKKLRMHLLEPFDPNSQMADASAVSALAPPNRRFDASIEIAFENGLDLARFTKSAAWAGGAEKRAKFMSACYAFKVNATHNLKRDGGLTFEGLRTPIIARSIEEVTAISQFNDSVMALQTTGSN</sequence>
<evidence type="ECO:0000313" key="2">
    <source>
        <dbReference type="Proteomes" id="UP001196509"/>
    </source>
</evidence>
<dbReference type="RefSeq" id="WP_220229068.1">
    <property type="nucleotide sequence ID" value="NZ_JAICBX010000002.1"/>
</dbReference>
<dbReference type="Gene3D" id="3.30.70.100">
    <property type="match status" value="2"/>
</dbReference>
<dbReference type="InterPro" id="IPR011008">
    <property type="entry name" value="Dimeric_a/b-barrel"/>
</dbReference>
<keyword evidence="2" id="KW-1185">Reference proteome</keyword>
<organism evidence="1 2">
    <name type="scientific">Flavimaribacter sediminis</name>
    <dbReference type="NCBI Taxonomy" id="2865987"/>
    <lineage>
        <taxon>Bacteria</taxon>
        <taxon>Pseudomonadati</taxon>
        <taxon>Pseudomonadota</taxon>
        <taxon>Alphaproteobacteria</taxon>
        <taxon>Hyphomicrobiales</taxon>
        <taxon>Rhizobiaceae</taxon>
        <taxon>Flavimaribacter</taxon>
    </lineage>
</organism>
<dbReference type="Proteomes" id="UP001196509">
    <property type="component" value="Unassembled WGS sequence"/>
</dbReference>
<protein>
    <recommendedName>
        <fullName evidence="3">EthD domain-containing protein</fullName>
    </recommendedName>
</protein>
<dbReference type="EMBL" id="JAICBX010000002">
    <property type="protein sequence ID" value="MBW8638447.1"/>
    <property type="molecule type" value="Genomic_DNA"/>
</dbReference>
<dbReference type="AlphaFoldDB" id="A0AAE2ZRY3"/>
<evidence type="ECO:0008006" key="3">
    <source>
        <dbReference type="Google" id="ProtNLM"/>
    </source>
</evidence>
<evidence type="ECO:0000313" key="1">
    <source>
        <dbReference type="EMBL" id="MBW8638447.1"/>
    </source>
</evidence>
<dbReference type="SUPFAM" id="SSF54909">
    <property type="entry name" value="Dimeric alpha+beta barrel"/>
    <property type="match status" value="2"/>
</dbReference>
<proteinExistence type="predicted"/>
<comment type="caution">
    <text evidence="1">The sequence shown here is derived from an EMBL/GenBank/DDBJ whole genome shotgun (WGS) entry which is preliminary data.</text>
</comment>
<reference evidence="1" key="1">
    <citation type="submission" date="2021-08" db="EMBL/GenBank/DDBJ databases">
        <title>Hoeflea bacterium WL0058 sp. nov., isolated from the sediment.</title>
        <authorList>
            <person name="Wang L."/>
            <person name="Zhang D."/>
        </authorList>
    </citation>
    <scope>NUCLEOTIDE SEQUENCE</scope>
    <source>
        <strain evidence="1">WL0058</strain>
    </source>
</reference>
<name>A0AAE2ZRY3_9HYPH</name>
<gene>
    <name evidence="1" type="ORF">K1W69_14715</name>
</gene>